<organism evidence="6 7">
    <name type="scientific">Halohasta litchfieldiae</name>
    <dbReference type="NCBI Taxonomy" id="1073996"/>
    <lineage>
        <taxon>Archaea</taxon>
        <taxon>Methanobacteriati</taxon>
        <taxon>Methanobacteriota</taxon>
        <taxon>Stenosarchaea group</taxon>
        <taxon>Halobacteria</taxon>
        <taxon>Halobacteriales</taxon>
        <taxon>Haloferacaceae</taxon>
        <taxon>Halohasta</taxon>
    </lineage>
</organism>
<accession>A0A2H4Q636</accession>
<dbReference type="Pfam" id="PF00557">
    <property type="entry name" value="Peptidase_M24"/>
    <property type="match status" value="1"/>
</dbReference>
<dbReference type="GO" id="GO:0004177">
    <property type="term" value="F:aminopeptidase activity"/>
    <property type="evidence" value="ECO:0007669"/>
    <property type="project" value="UniProtKB-KW"/>
</dbReference>
<dbReference type="PANTHER" id="PTHR46112:SF3">
    <property type="entry name" value="AMINOPEPTIDASE YPDF"/>
    <property type="match status" value="1"/>
</dbReference>
<accession>A0A1H6RIL2</accession>
<dbReference type="AlphaFoldDB" id="A0A1H6RIL2"/>
<keyword evidence="6" id="KW-0645">Protease</keyword>
<evidence type="ECO:0000256" key="1">
    <source>
        <dbReference type="ARBA" id="ARBA00022723"/>
    </source>
</evidence>
<dbReference type="RefSeq" id="WP_089670795.1">
    <property type="nucleotide sequence ID" value="NZ_CP024845.1"/>
</dbReference>
<evidence type="ECO:0000256" key="2">
    <source>
        <dbReference type="ARBA" id="ARBA00022801"/>
    </source>
</evidence>
<dbReference type="InterPro" id="IPR050659">
    <property type="entry name" value="Peptidase_M24B"/>
</dbReference>
<comment type="similarity">
    <text evidence="3">Belongs to the peptidase M24B family.</text>
</comment>
<sequence length="368" mass="40298">MSSHADRLAACRRRLADVDADGIVCFPSRNLEYLTGFAEEPSERALFLFLTTDHEPVFFVPELAAQQIEDRTPVDRIRTWSDSEGPTEPLAELCSELGLDGGHLLVDETMWARFTQLLESILPNTTFGLADELLAELRIRKDNAELAALRRAATAADTAMTAVRELGSEAVGMTEAELASRIEAELTAAGGKEPSFELIVGSGANGAMPHHTHGDRTIESGDPVVLDFGTRVDGYPSDQTRTVVFDGEPSEEFKRVHDIVNRAQQAAIETVEPGMTAGKVDAAVREIIREAGYGEQFIHRTGHGVGLDIHEEPLIVDGSDRLLEPQMVFSVEPGVYLSGEFGVRIEDLVVVTQDGCERLNTTSREWRI</sequence>
<keyword evidence="7" id="KW-1185">Reference proteome</keyword>
<proteinExistence type="inferred from homology"/>
<dbReference type="CDD" id="cd01092">
    <property type="entry name" value="APP-like"/>
    <property type="match status" value="1"/>
</dbReference>
<dbReference type="PROSITE" id="PS00491">
    <property type="entry name" value="PROLINE_PEPTIDASE"/>
    <property type="match status" value="1"/>
</dbReference>
<dbReference type="EMBL" id="FNYR01000002">
    <property type="protein sequence ID" value="SEI52367.1"/>
    <property type="molecule type" value="Genomic_DNA"/>
</dbReference>
<dbReference type="SUPFAM" id="SSF55920">
    <property type="entry name" value="Creatinase/aminopeptidase"/>
    <property type="match status" value="1"/>
</dbReference>
<keyword evidence="6" id="KW-0031">Aminopeptidase</keyword>
<gene>
    <name evidence="6" type="ORF">SAMN05444271_10216</name>
</gene>
<evidence type="ECO:0000313" key="7">
    <source>
        <dbReference type="Proteomes" id="UP000198888"/>
    </source>
</evidence>
<dbReference type="Proteomes" id="UP000198888">
    <property type="component" value="Unassembled WGS sequence"/>
</dbReference>
<dbReference type="InterPro" id="IPR001131">
    <property type="entry name" value="Peptidase_M24B_aminopep-P_CS"/>
</dbReference>
<dbReference type="InterPro" id="IPR000994">
    <property type="entry name" value="Pept_M24"/>
</dbReference>
<dbReference type="GO" id="GO:0046872">
    <property type="term" value="F:metal ion binding"/>
    <property type="evidence" value="ECO:0007669"/>
    <property type="project" value="UniProtKB-KW"/>
</dbReference>
<reference evidence="6 7" key="1">
    <citation type="submission" date="2016-10" db="EMBL/GenBank/DDBJ databases">
        <authorList>
            <person name="de Groot N.N."/>
        </authorList>
    </citation>
    <scope>NUCLEOTIDE SEQUENCE [LARGE SCALE GENOMIC DNA]</scope>
    <source>
        <strain evidence="6 7">DSM 22187</strain>
    </source>
</reference>
<dbReference type="SUPFAM" id="SSF53092">
    <property type="entry name" value="Creatinase/prolidase N-terminal domain"/>
    <property type="match status" value="1"/>
</dbReference>
<dbReference type="Gene3D" id="3.90.230.10">
    <property type="entry name" value="Creatinase/methionine aminopeptidase superfamily"/>
    <property type="match status" value="1"/>
</dbReference>
<dbReference type="InterPro" id="IPR036005">
    <property type="entry name" value="Creatinase/aminopeptidase-like"/>
</dbReference>
<keyword evidence="2" id="KW-0378">Hydrolase</keyword>
<dbReference type="STRING" id="1073996.SAMN05444271_10216"/>
<dbReference type="GeneID" id="35003875"/>
<dbReference type="Gene3D" id="3.40.350.10">
    <property type="entry name" value="Creatinase/prolidase N-terminal domain"/>
    <property type="match status" value="1"/>
</dbReference>
<evidence type="ECO:0000313" key="6">
    <source>
        <dbReference type="EMBL" id="SEI52367.1"/>
    </source>
</evidence>
<dbReference type="PANTHER" id="PTHR46112">
    <property type="entry name" value="AMINOPEPTIDASE"/>
    <property type="match status" value="1"/>
</dbReference>
<protein>
    <submittedName>
        <fullName evidence="6">Xaa-Pro aminopeptidase</fullName>
    </submittedName>
</protein>
<name>A0A1H6RIL2_9EURY</name>
<dbReference type="InterPro" id="IPR029149">
    <property type="entry name" value="Creatin/AminoP/Spt16_N"/>
</dbReference>
<feature type="domain" description="Peptidase M24" evidence="4">
    <location>
        <begin position="148"/>
        <end position="353"/>
    </location>
</feature>
<evidence type="ECO:0000259" key="5">
    <source>
        <dbReference type="Pfam" id="PF01321"/>
    </source>
</evidence>
<dbReference type="InterPro" id="IPR000587">
    <property type="entry name" value="Creatinase_N"/>
</dbReference>
<dbReference type="Pfam" id="PF01321">
    <property type="entry name" value="Creatinase_N"/>
    <property type="match status" value="1"/>
</dbReference>
<dbReference type="KEGG" id="hae:halTADL_3108"/>
<keyword evidence="1 3" id="KW-0479">Metal-binding</keyword>
<dbReference type="OrthoDB" id="1346at2157"/>
<evidence type="ECO:0000256" key="3">
    <source>
        <dbReference type="RuleBase" id="RU000590"/>
    </source>
</evidence>
<evidence type="ECO:0000259" key="4">
    <source>
        <dbReference type="Pfam" id="PF00557"/>
    </source>
</evidence>
<feature type="domain" description="Creatinase N-terminal" evidence="5">
    <location>
        <begin position="7"/>
        <end position="139"/>
    </location>
</feature>